<dbReference type="STRING" id="871741.SAMN05192570_0968"/>
<keyword evidence="3" id="KW-1185">Reference proteome</keyword>
<proteinExistence type="predicted"/>
<name>A0A1I6PA59_9CAUL</name>
<organism evidence="2 3">
    <name type="scientific">Brevundimonas viscosa</name>
    <dbReference type="NCBI Taxonomy" id="871741"/>
    <lineage>
        <taxon>Bacteria</taxon>
        <taxon>Pseudomonadati</taxon>
        <taxon>Pseudomonadota</taxon>
        <taxon>Alphaproteobacteria</taxon>
        <taxon>Caulobacterales</taxon>
        <taxon>Caulobacteraceae</taxon>
        <taxon>Brevundimonas</taxon>
    </lineage>
</organism>
<feature type="compositionally biased region" description="Pro residues" evidence="1">
    <location>
        <begin position="260"/>
        <end position="286"/>
    </location>
</feature>
<dbReference type="RefSeq" id="WP_092307270.1">
    <property type="nucleotide sequence ID" value="NZ_FOZV01000001.1"/>
</dbReference>
<sequence>MRRFFVWSALAAVIGLALAGGGYWAYWNFYARFQPVTVTRHQAEIQQLLDESSWISAGGGGAPLYIVGYRDSAAMQRYEAEEIPKLRAAGVEARIIVFARPDREGLTQSTAAERATVAELWLTRDWVLYQRWTATPSRNWTAAGIPAADGNLARSAVVDAGREFVAALSRHLGDAGLQTRYPLIVWRDREGFMKACACSDSRSWAFIRDDLDAPDRIDPAPVTGVEPLPYPDGGDASLPYPTLPPIPPAAGETVPTDPAVTPPPAADAPAPAPRPAPSRPATPAPPKAKKSDDTTFF</sequence>
<evidence type="ECO:0000313" key="3">
    <source>
        <dbReference type="Proteomes" id="UP000198788"/>
    </source>
</evidence>
<dbReference type="AlphaFoldDB" id="A0A1I6PA59"/>
<accession>A0A1I6PA59</accession>
<reference evidence="3" key="1">
    <citation type="submission" date="2016-10" db="EMBL/GenBank/DDBJ databases">
        <authorList>
            <person name="Varghese N."/>
            <person name="Submissions S."/>
        </authorList>
    </citation>
    <scope>NUCLEOTIDE SEQUENCE [LARGE SCALE GENOMIC DNA]</scope>
    <source>
        <strain evidence="3">CGMCC 1.10683</strain>
    </source>
</reference>
<feature type="region of interest" description="Disordered" evidence="1">
    <location>
        <begin position="215"/>
        <end position="297"/>
    </location>
</feature>
<dbReference type="EMBL" id="FOZV01000001">
    <property type="protein sequence ID" value="SFS37020.1"/>
    <property type="molecule type" value="Genomic_DNA"/>
</dbReference>
<evidence type="ECO:0000313" key="2">
    <source>
        <dbReference type="EMBL" id="SFS37020.1"/>
    </source>
</evidence>
<dbReference type="OrthoDB" id="7170798at2"/>
<gene>
    <name evidence="2" type="ORF">SAMN05192570_0968</name>
</gene>
<protein>
    <submittedName>
        <fullName evidence="2">Uncharacterized protein</fullName>
    </submittedName>
</protein>
<dbReference type="Proteomes" id="UP000198788">
    <property type="component" value="Unassembled WGS sequence"/>
</dbReference>
<evidence type="ECO:0000256" key="1">
    <source>
        <dbReference type="SAM" id="MobiDB-lite"/>
    </source>
</evidence>